<dbReference type="SUPFAM" id="SSF81324">
    <property type="entry name" value="Voltage-gated potassium channels"/>
    <property type="match status" value="1"/>
</dbReference>
<dbReference type="Gene3D" id="1.10.287.70">
    <property type="match status" value="1"/>
</dbReference>
<accession>A0A1Q9EY82</accession>
<dbReference type="InterPro" id="IPR005821">
    <property type="entry name" value="Ion_trans_dom"/>
</dbReference>
<comment type="caution">
    <text evidence="8">The sequence shown here is derived from an EMBL/GenBank/DDBJ whole genome shotgun (WGS) entry which is preliminary data.</text>
</comment>
<reference evidence="8 9" key="1">
    <citation type="submission" date="2016-02" db="EMBL/GenBank/DDBJ databases">
        <title>Genome analysis of coral dinoflagellate symbionts highlights evolutionary adaptations to a symbiotic lifestyle.</title>
        <authorList>
            <person name="Aranda M."/>
            <person name="Li Y."/>
            <person name="Liew Y.J."/>
            <person name="Baumgarten S."/>
            <person name="Simakov O."/>
            <person name="Wilson M."/>
            <person name="Piel J."/>
            <person name="Ashoor H."/>
            <person name="Bougouffa S."/>
            <person name="Bajic V.B."/>
            <person name="Ryu T."/>
            <person name="Ravasi T."/>
            <person name="Bayer T."/>
            <person name="Micklem G."/>
            <person name="Kim H."/>
            <person name="Bhak J."/>
            <person name="Lajeunesse T.C."/>
            <person name="Voolstra C.R."/>
        </authorList>
    </citation>
    <scope>NUCLEOTIDE SEQUENCE [LARGE SCALE GENOMIC DNA]</scope>
    <source>
        <strain evidence="8 9">CCMP2467</strain>
    </source>
</reference>
<dbReference type="InterPro" id="IPR002048">
    <property type="entry name" value="EF_hand_dom"/>
</dbReference>
<dbReference type="GO" id="GO:0005509">
    <property type="term" value="F:calcium ion binding"/>
    <property type="evidence" value="ECO:0007669"/>
    <property type="project" value="InterPro"/>
</dbReference>
<dbReference type="PANTHER" id="PTHR10037:SF62">
    <property type="entry name" value="SODIUM CHANNEL PROTEIN 60E"/>
    <property type="match status" value="1"/>
</dbReference>
<feature type="domain" description="EF-hand" evidence="7">
    <location>
        <begin position="627"/>
        <end position="662"/>
    </location>
</feature>
<feature type="transmembrane region" description="Helical" evidence="6">
    <location>
        <begin position="364"/>
        <end position="389"/>
    </location>
</feature>
<proteinExistence type="predicted"/>
<dbReference type="PANTHER" id="PTHR10037">
    <property type="entry name" value="VOLTAGE-GATED CATION CHANNEL CALCIUM AND SODIUM"/>
    <property type="match status" value="1"/>
</dbReference>
<dbReference type="InterPro" id="IPR018247">
    <property type="entry name" value="EF_Hand_1_Ca_BS"/>
</dbReference>
<evidence type="ECO:0000256" key="6">
    <source>
        <dbReference type="SAM" id="Phobius"/>
    </source>
</evidence>
<dbReference type="Pfam" id="PF00520">
    <property type="entry name" value="Ion_trans"/>
    <property type="match status" value="1"/>
</dbReference>
<evidence type="ECO:0000313" key="9">
    <source>
        <dbReference type="Proteomes" id="UP000186817"/>
    </source>
</evidence>
<dbReference type="EMBL" id="LSRX01000044">
    <property type="protein sequence ID" value="OLQ12408.1"/>
    <property type="molecule type" value="Genomic_DNA"/>
</dbReference>
<feature type="region of interest" description="Disordered" evidence="5">
    <location>
        <begin position="715"/>
        <end position="763"/>
    </location>
</feature>
<keyword evidence="2 6" id="KW-0812">Transmembrane</keyword>
<feature type="transmembrane region" description="Helical" evidence="6">
    <location>
        <begin position="505"/>
        <end position="533"/>
    </location>
</feature>
<evidence type="ECO:0000259" key="7">
    <source>
        <dbReference type="PROSITE" id="PS50222"/>
    </source>
</evidence>
<dbReference type="OrthoDB" id="10069766at2759"/>
<feature type="region of interest" description="Disordered" evidence="5">
    <location>
        <begin position="43"/>
        <end position="83"/>
    </location>
</feature>
<dbReference type="Gene3D" id="1.20.120.350">
    <property type="entry name" value="Voltage-gated potassium channels. Chain C"/>
    <property type="match status" value="1"/>
</dbReference>
<dbReference type="Proteomes" id="UP000186817">
    <property type="component" value="Unassembled WGS sequence"/>
</dbReference>
<comment type="subcellular location">
    <subcellularLocation>
        <location evidence="1">Membrane</location>
        <topology evidence="1">Multi-pass membrane protein</topology>
    </subcellularLocation>
</comment>
<dbReference type="GO" id="GO:0005248">
    <property type="term" value="F:voltage-gated sodium channel activity"/>
    <property type="evidence" value="ECO:0007669"/>
    <property type="project" value="TreeGrafter"/>
</dbReference>
<sequence length="763" mass="84890">MEDLQQAPELKDRSSFERHLDSSWQDFRQQLLDAYVASQSSGLATEVRVEKSAEAPTEAPTEATGQPSHEEPAADDAGEVPAKQRRWSEIEEYTLTCPFLKSGLHGLSPKEMESVRNRLRLRLGILSSKQLVSGRILRDAVQALGLTIYGEEDMNEFVNLLGDFISLKFRLVQKPRGSQSSLSSLNSLFSFGETSSTDVAKLGKPTWSWPTADKVSGYAGHERKGGDFEYNCVPAVPLLEIFLSQESEVHKHIFGYKLNQYRAIREILLAGDTNRLVAELTFVRINDLATPPEPMHPIMYLEPFVALIIFANGVMVGFQTDPQYKDWPGWIYVEIVFAMFLVAEICFRLCVLRCGAYWCGADRWWNIFDVFLVATSLADVVLQLAGFASDLEGTSLLRFCRLIRLIRIVKVFRVKAMRELRLMVKGLLAGIRTLSLAFVLLFAVLYVIAGFATMTIGNAERTEEIGLGNYFYNIPTSMFTAFRCFTGECISDDGRPLQSLLAAEYGVIFVAGYVASYMLVAMGIFNVILAVYVDITMKAAKENDAVSAEQHARESIRVARTTRELLKIFSAAYHSFRDNSAEDQVLKYPSAATFAEDGMHDQVAITKELFLLVIQDRKVQQLMDDLDLPPDRANLFEMLDADGSGTLQTTELLQGLLKIRGEVNKSDTVASLLATKAVQNLVSDVKDQNSQLLEALRRSSSQLAAVRKELVAMMRDGGRTSRDPSSDRDRASPSPSGISSKLLNVQVPGRPGSPCQTEHAPPF</sequence>
<name>A0A1Q9EY82_SYMMI</name>
<dbReference type="InterPro" id="IPR043203">
    <property type="entry name" value="VGCC_Ca_Na"/>
</dbReference>
<feature type="transmembrane region" description="Helical" evidence="6">
    <location>
        <begin position="330"/>
        <end position="352"/>
    </location>
</feature>
<feature type="transmembrane region" description="Helical" evidence="6">
    <location>
        <begin position="298"/>
        <end position="318"/>
    </location>
</feature>
<dbReference type="AlphaFoldDB" id="A0A1Q9EY82"/>
<dbReference type="GO" id="GO:0001518">
    <property type="term" value="C:voltage-gated sodium channel complex"/>
    <property type="evidence" value="ECO:0007669"/>
    <property type="project" value="TreeGrafter"/>
</dbReference>
<protein>
    <submittedName>
        <fullName evidence="8">Voltage-dependent L-type calcium channel subunit alpha-1C</fullName>
    </submittedName>
</protein>
<dbReference type="PROSITE" id="PS50222">
    <property type="entry name" value="EF_HAND_2"/>
    <property type="match status" value="1"/>
</dbReference>
<evidence type="ECO:0000256" key="3">
    <source>
        <dbReference type="ARBA" id="ARBA00022989"/>
    </source>
</evidence>
<evidence type="ECO:0000256" key="2">
    <source>
        <dbReference type="ARBA" id="ARBA00022692"/>
    </source>
</evidence>
<organism evidence="8 9">
    <name type="scientific">Symbiodinium microadriaticum</name>
    <name type="common">Dinoflagellate</name>
    <name type="synonym">Zooxanthella microadriatica</name>
    <dbReference type="NCBI Taxonomy" id="2951"/>
    <lineage>
        <taxon>Eukaryota</taxon>
        <taxon>Sar</taxon>
        <taxon>Alveolata</taxon>
        <taxon>Dinophyceae</taxon>
        <taxon>Suessiales</taxon>
        <taxon>Symbiodiniaceae</taxon>
        <taxon>Symbiodinium</taxon>
    </lineage>
</organism>
<keyword evidence="3 6" id="KW-1133">Transmembrane helix</keyword>
<evidence type="ECO:0000313" key="8">
    <source>
        <dbReference type="EMBL" id="OLQ12408.1"/>
    </source>
</evidence>
<evidence type="ECO:0000256" key="5">
    <source>
        <dbReference type="SAM" id="MobiDB-lite"/>
    </source>
</evidence>
<keyword evidence="4 6" id="KW-0472">Membrane</keyword>
<feature type="transmembrane region" description="Helical" evidence="6">
    <location>
        <begin position="433"/>
        <end position="456"/>
    </location>
</feature>
<dbReference type="PROSITE" id="PS00018">
    <property type="entry name" value="EF_HAND_1"/>
    <property type="match status" value="1"/>
</dbReference>
<gene>
    <name evidence="8" type="primary">Cacna1c</name>
    <name evidence="8" type="ORF">AK812_SmicGene3681</name>
</gene>
<dbReference type="InterPro" id="IPR027359">
    <property type="entry name" value="Volt_channel_dom_sf"/>
</dbReference>
<feature type="compositionally biased region" description="Low complexity" evidence="5">
    <location>
        <begin position="54"/>
        <end position="64"/>
    </location>
</feature>
<evidence type="ECO:0000256" key="1">
    <source>
        <dbReference type="ARBA" id="ARBA00004141"/>
    </source>
</evidence>
<feature type="compositionally biased region" description="Basic and acidic residues" evidence="5">
    <location>
        <begin position="715"/>
        <end position="731"/>
    </location>
</feature>
<keyword evidence="9" id="KW-1185">Reference proteome</keyword>
<evidence type="ECO:0000256" key="4">
    <source>
        <dbReference type="ARBA" id="ARBA00023136"/>
    </source>
</evidence>